<accession>R4K7T0</accession>
<dbReference type="Gene3D" id="3.40.50.1360">
    <property type="match status" value="1"/>
</dbReference>
<dbReference type="OrthoDB" id="9791139at2"/>
<dbReference type="GO" id="GO:0005975">
    <property type="term" value="P:carbohydrate metabolic process"/>
    <property type="evidence" value="ECO:0007669"/>
    <property type="project" value="InterPro"/>
</dbReference>
<dbReference type="GO" id="GO:0005737">
    <property type="term" value="C:cytoplasm"/>
    <property type="evidence" value="ECO:0007669"/>
    <property type="project" value="TreeGrafter"/>
</dbReference>
<dbReference type="PANTHER" id="PTHR11280">
    <property type="entry name" value="GLUCOSAMINE-6-PHOSPHATE ISOMERASE"/>
    <property type="match status" value="1"/>
</dbReference>
<dbReference type="PATRIC" id="fig|86416.3.peg.641"/>
<dbReference type="eggNOG" id="COG0363">
    <property type="taxonomic scope" value="Bacteria"/>
</dbReference>
<dbReference type="GO" id="GO:0019262">
    <property type="term" value="P:N-acetylneuraminate catabolic process"/>
    <property type="evidence" value="ECO:0007669"/>
    <property type="project" value="UniProtKB-UniRule"/>
</dbReference>
<feature type="active site" description="Proton acceptor; for ring-opening step" evidence="4">
    <location>
        <position position="138"/>
    </location>
</feature>
<keyword evidence="6" id="KW-0413">Isomerase</keyword>
<dbReference type="Pfam" id="PF01182">
    <property type="entry name" value="Glucosamine_iso"/>
    <property type="match status" value="1"/>
</dbReference>
<comment type="function">
    <text evidence="4">Catalyzes the reversible isomerization-deamination of glucosamine 6-phosphate (GlcN6P) to form fructose 6-phosphate (Fru6P) and ammonium ion.</text>
</comment>
<evidence type="ECO:0000256" key="3">
    <source>
        <dbReference type="ARBA" id="ARBA00023277"/>
    </source>
</evidence>
<dbReference type="GO" id="GO:0016853">
    <property type="term" value="F:isomerase activity"/>
    <property type="evidence" value="ECO:0007669"/>
    <property type="project" value="UniProtKB-KW"/>
</dbReference>
<reference evidence="6 7" key="1">
    <citation type="submission" date="2012-01" db="EMBL/GenBank/DDBJ databases">
        <title>Complete sequence of chromosome of Clostridium pasteurianum BC1.</title>
        <authorList>
            <consortium name="US DOE Joint Genome Institute"/>
            <person name="Lucas S."/>
            <person name="Han J."/>
            <person name="Lapidus A."/>
            <person name="Cheng J.-F."/>
            <person name="Goodwin L."/>
            <person name="Pitluck S."/>
            <person name="Peters L."/>
            <person name="Mikhailova N."/>
            <person name="Teshima H."/>
            <person name="Detter J.C."/>
            <person name="Han C."/>
            <person name="Tapia R."/>
            <person name="Land M."/>
            <person name="Hauser L."/>
            <person name="Kyrpides N."/>
            <person name="Ivanova N."/>
            <person name="Pagani I."/>
            <person name="Dunn J."/>
            <person name="Taghavi S."/>
            <person name="Francis A."/>
            <person name="van der Lelie D."/>
            <person name="Woyke T."/>
        </authorList>
    </citation>
    <scope>NUCLEOTIDE SEQUENCE [LARGE SCALE GENOMIC DNA]</scope>
    <source>
        <strain evidence="6 7">BC1</strain>
    </source>
</reference>
<dbReference type="EMBL" id="CP003261">
    <property type="protein sequence ID" value="AGK95700.1"/>
    <property type="molecule type" value="Genomic_DNA"/>
</dbReference>
<dbReference type="GO" id="GO:0006046">
    <property type="term" value="P:N-acetylglucosamine catabolic process"/>
    <property type="evidence" value="ECO:0007669"/>
    <property type="project" value="UniProtKB-UniRule"/>
</dbReference>
<keyword evidence="7" id="KW-1185">Reference proteome</keyword>
<dbReference type="UniPathway" id="UPA00629">
    <property type="reaction ID" value="UER00684"/>
</dbReference>
<evidence type="ECO:0000256" key="4">
    <source>
        <dbReference type="HAMAP-Rule" id="MF_01241"/>
    </source>
</evidence>
<evidence type="ECO:0000259" key="5">
    <source>
        <dbReference type="Pfam" id="PF01182"/>
    </source>
</evidence>
<feature type="domain" description="Glucosamine/galactosamine-6-phosphate isomerase" evidence="5">
    <location>
        <begin position="10"/>
        <end position="228"/>
    </location>
</feature>
<evidence type="ECO:0000256" key="2">
    <source>
        <dbReference type="ARBA" id="ARBA00022801"/>
    </source>
</evidence>
<comment type="pathway">
    <text evidence="4">Amino-sugar metabolism; N-acetylneuraminate degradation; D-fructose 6-phosphate from N-acetylneuraminate: step 5/5.</text>
</comment>
<dbReference type="KEGG" id="cpas:Clopa_0656"/>
<comment type="catalytic activity">
    <reaction evidence="1 4">
        <text>alpha-D-glucosamine 6-phosphate + H2O = beta-D-fructose 6-phosphate + NH4(+)</text>
        <dbReference type="Rhea" id="RHEA:12172"/>
        <dbReference type="ChEBI" id="CHEBI:15377"/>
        <dbReference type="ChEBI" id="CHEBI:28938"/>
        <dbReference type="ChEBI" id="CHEBI:57634"/>
        <dbReference type="ChEBI" id="CHEBI:75989"/>
        <dbReference type="EC" id="3.5.99.6"/>
    </reaction>
</comment>
<dbReference type="Proteomes" id="UP000013523">
    <property type="component" value="Chromosome"/>
</dbReference>
<dbReference type="CDD" id="cd01399">
    <property type="entry name" value="GlcN6P_deaminase"/>
    <property type="match status" value="1"/>
</dbReference>
<organism evidence="6 7">
    <name type="scientific">Clostridium pasteurianum BC1</name>
    <dbReference type="NCBI Taxonomy" id="86416"/>
    <lineage>
        <taxon>Bacteria</taxon>
        <taxon>Bacillati</taxon>
        <taxon>Bacillota</taxon>
        <taxon>Clostridia</taxon>
        <taxon>Eubacteriales</taxon>
        <taxon>Clostridiaceae</taxon>
        <taxon>Clostridium</taxon>
    </lineage>
</organism>
<name>R4K7T0_CLOPA</name>
<feature type="active site" description="For ring-opening step" evidence="4">
    <location>
        <position position="136"/>
    </location>
</feature>
<dbReference type="GO" id="GO:0042802">
    <property type="term" value="F:identical protein binding"/>
    <property type="evidence" value="ECO:0007669"/>
    <property type="project" value="TreeGrafter"/>
</dbReference>
<comment type="caution">
    <text evidence="4">Lacks conserved residue(s) required for the propagation of feature annotation.</text>
</comment>
<dbReference type="NCBIfam" id="TIGR00502">
    <property type="entry name" value="nagB"/>
    <property type="match status" value="1"/>
</dbReference>
<dbReference type="InterPro" id="IPR006148">
    <property type="entry name" value="Glc/Gal-6P_isomerase"/>
</dbReference>
<evidence type="ECO:0000256" key="1">
    <source>
        <dbReference type="ARBA" id="ARBA00000644"/>
    </source>
</evidence>
<dbReference type="RefSeq" id="WP_015614026.1">
    <property type="nucleotide sequence ID" value="NC_021182.1"/>
</dbReference>
<dbReference type="SUPFAM" id="SSF100950">
    <property type="entry name" value="NagB/RpiA/CoA transferase-like"/>
    <property type="match status" value="1"/>
</dbReference>
<dbReference type="FunFam" id="3.40.50.1360:FF:000003">
    <property type="entry name" value="Glucosamine-6-phosphate deaminase"/>
    <property type="match status" value="1"/>
</dbReference>
<dbReference type="InterPro" id="IPR037171">
    <property type="entry name" value="NagB/RpiA_transferase-like"/>
</dbReference>
<dbReference type="GO" id="GO:0004342">
    <property type="term" value="F:glucosamine-6-phosphate deaminase activity"/>
    <property type="evidence" value="ECO:0007669"/>
    <property type="project" value="UniProtKB-UniRule"/>
</dbReference>
<dbReference type="InterPro" id="IPR018321">
    <property type="entry name" value="Glucosamine6P_isomerase_CS"/>
</dbReference>
<dbReference type="NCBIfam" id="NF001684">
    <property type="entry name" value="PRK00443.1-4"/>
    <property type="match status" value="1"/>
</dbReference>
<sequence length="241" mass="26908">MKIIKADNYEHMSKMAARTMASQIALKNNSVIGLATGDTPLGMYRELIKIYEDEELDFSNIKTFNLDEYYGLNIDNENSYYFYMMNNFFKHINMRKENINIPNGMTENIEAECFSYDKKIKASGGIDIQVLGIGVNGHIGFNEPNTSFEVGTHLVELEKETIKSNSRFFNSPEEVPTKAISMGIKTIMQSRAIMLLASGEKKAAAIEKAVKGKISTAVPASILQLHNNVTLIVDKAAGEFI</sequence>
<dbReference type="GO" id="GO:0006043">
    <property type="term" value="P:glucosamine catabolic process"/>
    <property type="evidence" value="ECO:0007669"/>
    <property type="project" value="TreeGrafter"/>
</dbReference>
<dbReference type="HAMAP" id="MF_01241">
    <property type="entry name" value="GlcN6P_deamin"/>
    <property type="match status" value="1"/>
</dbReference>
<dbReference type="PANTHER" id="PTHR11280:SF5">
    <property type="entry name" value="GLUCOSAMINE-6-PHOSPHATE ISOMERASE"/>
    <property type="match status" value="1"/>
</dbReference>
<evidence type="ECO:0000313" key="6">
    <source>
        <dbReference type="EMBL" id="AGK95700.1"/>
    </source>
</evidence>
<protein>
    <recommendedName>
        <fullName evidence="4">Glucosamine-6-phosphate deaminase</fullName>
        <ecNumber evidence="4">3.5.99.6</ecNumber>
    </recommendedName>
    <alternativeName>
        <fullName evidence="4">GlcN6P deaminase</fullName>
        <shortName evidence="4">GNPDA</shortName>
    </alternativeName>
    <alternativeName>
        <fullName evidence="4">Glucosamine-6-phosphate isomerase</fullName>
    </alternativeName>
</protein>
<proteinExistence type="inferred from homology"/>
<dbReference type="InterPro" id="IPR004547">
    <property type="entry name" value="Glucosamine6P_isomerase"/>
</dbReference>
<keyword evidence="3 4" id="KW-0119">Carbohydrate metabolism</keyword>
<feature type="active site" description="Proton acceptor; for enolization step" evidence="4">
    <location>
        <position position="67"/>
    </location>
</feature>
<dbReference type="PROSITE" id="PS01161">
    <property type="entry name" value="GLC_GALNAC_ISOMERASE"/>
    <property type="match status" value="1"/>
</dbReference>
<gene>
    <name evidence="4" type="primary">nagB</name>
    <name evidence="6" type="ORF">Clopa_0656</name>
</gene>
<comment type="similarity">
    <text evidence="4">Belongs to the glucosamine/galactosamine-6-phosphate isomerase family. NagB subfamily.</text>
</comment>
<evidence type="ECO:0000313" key="7">
    <source>
        <dbReference type="Proteomes" id="UP000013523"/>
    </source>
</evidence>
<feature type="active site" description="For ring-opening step" evidence="4">
    <location>
        <position position="143"/>
    </location>
</feature>
<dbReference type="STRING" id="86416.Clopa_0656"/>
<keyword evidence="2 4" id="KW-0378">Hydrolase</keyword>
<dbReference type="AlphaFoldDB" id="R4K7T0"/>
<dbReference type="HOGENOM" id="CLU_049611_1_1_9"/>
<dbReference type="EC" id="3.5.99.6" evidence="4"/>